<organism evidence="2 3">
    <name type="scientific">Microthlaspi erraticum</name>
    <dbReference type="NCBI Taxonomy" id="1685480"/>
    <lineage>
        <taxon>Eukaryota</taxon>
        <taxon>Viridiplantae</taxon>
        <taxon>Streptophyta</taxon>
        <taxon>Embryophyta</taxon>
        <taxon>Tracheophyta</taxon>
        <taxon>Spermatophyta</taxon>
        <taxon>Magnoliopsida</taxon>
        <taxon>eudicotyledons</taxon>
        <taxon>Gunneridae</taxon>
        <taxon>Pentapetalae</taxon>
        <taxon>rosids</taxon>
        <taxon>malvids</taxon>
        <taxon>Brassicales</taxon>
        <taxon>Brassicaceae</taxon>
        <taxon>Coluteocarpeae</taxon>
        <taxon>Microthlaspi</taxon>
    </lineage>
</organism>
<accession>A0A6D2JAP6</accession>
<name>A0A6D2JAP6_9BRAS</name>
<evidence type="ECO:0008006" key="4">
    <source>
        <dbReference type="Google" id="ProtNLM"/>
    </source>
</evidence>
<proteinExistence type="predicted"/>
<keyword evidence="3" id="KW-1185">Reference proteome</keyword>
<dbReference type="EMBL" id="CACVBM020001141">
    <property type="protein sequence ID" value="CAA7034110.1"/>
    <property type="molecule type" value="Genomic_DNA"/>
</dbReference>
<dbReference type="AlphaFoldDB" id="A0A6D2JAP6"/>
<gene>
    <name evidence="2" type="ORF">MERR_LOCUS21345</name>
</gene>
<dbReference type="Proteomes" id="UP000467841">
    <property type="component" value="Unassembled WGS sequence"/>
</dbReference>
<evidence type="ECO:0000313" key="2">
    <source>
        <dbReference type="EMBL" id="CAA7034110.1"/>
    </source>
</evidence>
<comment type="caution">
    <text evidence="2">The sequence shown here is derived from an EMBL/GenBank/DDBJ whole genome shotgun (WGS) entry which is preliminary data.</text>
</comment>
<evidence type="ECO:0000313" key="3">
    <source>
        <dbReference type="Proteomes" id="UP000467841"/>
    </source>
</evidence>
<feature type="region of interest" description="Disordered" evidence="1">
    <location>
        <begin position="72"/>
        <end position="163"/>
    </location>
</feature>
<reference evidence="2" key="1">
    <citation type="submission" date="2020-01" db="EMBL/GenBank/DDBJ databases">
        <authorList>
            <person name="Mishra B."/>
        </authorList>
    </citation>
    <scope>NUCLEOTIDE SEQUENCE [LARGE SCALE GENOMIC DNA]</scope>
</reference>
<feature type="compositionally biased region" description="Acidic residues" evidence="1">
    <location>
        <begin position="107"/>
        <end position="128"/>
    </location>
</feature>
<protein>
    <recommendedName>
        <fullName evidence="4">Retrotransposon gag domain-containing protein</fullName>
    </recommendedName>
</protein>
<sequence length="163" mass="19428">MHVYNFESLCNYYGLGDNPKKIQLFQLSLPGRAQEWVRLFAQVDFKTWNRYKEAFLIRFARGPLYVPPPKLNHRPYHYHQPPPHIEQLPKATEELPQEGFTRYVSEEKEEEEQEYEEDYEDEEDEEQSIDINTYPKKRKKSPISVDPQFSPPPPSQTSTLPRL</sequence>
<evidence type="ECO:0000256" key="1">
    <source>
        <dbReference type="SAM" id="MobiDB-lite"/>
    </source>
</evidence>